<sequence length="110" mass="12425">MYTRNELLFPYHAIPLLSQVRGEAWRALINSLAGAPEDDPRTLALMLLMIRLNGCLTCETDSFRAMRGCPTCALQTLRRFKGSDEDLLAQYRQALEEIQRYFADQNGAAG</sequence>
<evidence type="ECO:0000313" key="2">
    <source>
        <dbReference type="EMBL" id="PJF43163.1"/>
    </source>
</evidence>
<reference evidence="3 4" key="1">
    <citation type="submission" date="2017-11" db="EMBL/GenBank/DDBJ databases">
        <title>Evolution of Phototrophy in the Chloroflexi Phylum Driven by Horizontal Gene Transfer.</title>
        <authorList>
            <person name="Ward L.M."/>
            <person name="Hemp J."/>
            <person name="Shih P.M."/>
            <person name="Mcglynn S.E."/>
            <person name="Fischer W."/>
        </authorList>
    </citation>
    <scope>NUCLEOTIDE SEQUENCE [LARGE SCALE GENOMIC DNA]</scope>
    <source>
        <strain evidence="2">CP1_1M</strain>
        <strain evidence="1">JP3_13</strain>
    </source>
</reference>
<evidence type="ECO:0000313" key="3">
    <source>
        <dbReference type="Proteomes" id="UP000228947"/>
    </source>
</evidence>
<proteinExistence type="predicted"/>
<comment type="caution">
    <text evidence="1">The sequence shown here is derived from an EMBL/GenBank/DDBJ whole genome shotgun (WGS) entry which is preliminary data.</text>
</comment>
<evidence type="ECO:0000313" key="4">
    <source>
        <dbReference type="Proteomes" id="UP000229681"/>
    </source>
</evidence>
<dbReference type="Proteomes" id="UP000228947">
    <property type="component" value="Unassembled WGS sequence"/>
</dbReference>
<accession>A0A2M8PIQ9</accession>
<dbReference type="EMBL" id="PGTL01000003">
    <property type="protein sequence ID" value="PJF43163.1"/>
    <property type="molecule type" value="Genomic_DNA"/>
</dbReference>
<protein>
    <submittedName>
        <fullName evidence="1">Uncharacterized protein</fullName>
    </submittedName>
</protein>
<dbReference type="Proteomes" id="UP000229681">
    <property type="component" value="Unassembled WGS sequence"/>
</dbReference>
<dbReference type="AlphaFoldDB" id="A0A2M8PIQ9"/>
<gene>
    <name evidence="1" type="ORF">CUN49_00460</name>
    <name evidence="2" type="ORF">CUN50_01085</name>
</gene>
<organism evidence="1 4">
    <name type="scientific">Candidatus Thermofonsia Clade 1 bacterium</name>
    <dbReference type="NCBI Taxonomy" id="2364210"/>
    <lineage>
        <taxon>Bacteria</taxon>
        <taxon>Bacillati</taxon>
        <taxon>Chloroflexota</taxon>
        <taxon>Candidatus Thermofontia</taxon>
        <taxon>Candidatus Thermofonsia Clade 1</taxon>
    </lineage>
</organism>
<evidence type="ECO:0000313" key="1">
    <source>
        <dbReference type="EMBL" id="PJF37428.1"/>
    </source>
</evidence>
<name>A0A2M8PIQ9_9CHLR</name>
<dbReference type="EMBL" id="PGTM01000002">
    <property type="protein sequence ID" value="PJF37428.1"/>
    <property type="molecule type" value="Genomic_DNA"/>
</dbReference>